<accession>A0A243W6T2</accession>
<dbReference type="SFLD" id="SFLDG01144">
    <property type="entry name" value="C2.B.4:_PGP_Like"/>
    <property type="match status" value="1"/>
</dbReference>
<dbReference type="InterPro" id="IPR006379">
    <property type="entry name" value="HAD-SF_hydro_IIB"/>
</dbReference>
<dbReference type="RefSeq" id="WP_086596770.1">
    <property type="nucleotide sequence ID" value="NZ_MTSE01000024.1"/>
</dbReference>
<comment type="caution">
    <text evidence="1">The sequence shown here is derived from an EMBL/GenBank/DDBJ whole genome shotgun (WGS) entry which is preliminary data.</text>
</comment>
<dbReference type="Pfam" id="PF08282">
    <property type="entry name" value="Hydrolase_3"/>
    <property type="match status" value="1"/>
</dbReference>
<keyword evidence="2" id="KW-1185">Reference proteome</keyword>
<dbReference type="PANTHER" id="PTHR10000">
    <property type="entry name" value="PHOSPHOSERINE PHOSPHATASE"/>
    <property type="match status" value="1"/>
</dbReference>
<dbReference type="InterPro" id="IPR023214">
    <property type="entry name" value="HAD_sf"/>
</dbReference>
<dbReference type="InterPro" id="IPR036412">
    <property type="entry name" value="HAD-like_sf"/>
</dbReference>
<dbReference type="Gene3D" id="3.30.1240.10">
    <property type="match status" value="1"/>
</dbReference>
<gene>
    <name evidence="1" type="ORF">BXP70_24590</name>
</gene>
<dbReference type="AlphaFoldDB" id="A0A243W6T2"/>
<proteinExistence type="predicted"/>
<dbReference type="GO" id="GO:0000287">
    <property type="term" value="F:magnesium ion binding"/>
    <property type="evidence" value="ECO:0007669"/>
    <property type="project" value="TreeGrafter"/>
</dbReference>
<dbReference type="InterPro" id="IPR000150">
    <property type="entry name" value="Cof"/>
</dbReference>
<sequence>MPIITVPTAAGHRPPIKAVFFDLDGTLVSFQTHAVPHSAEQAIKRLQEQGIKVLAATGRSLDALGPVRYLNFDGFITYNGGCCVTADGHVLQRHALDPEDVQRLLAYTAHQPFPYVLMYEDRVAVNQTTPEMEAMYTRLNLPVPPVVAREKTDITQVLQANVFLGPEAELAFMQQVMPHSVATRWTPLFADVNPQGISKRVGVDVFCQHFGLEVSETMSFGDGGNDVTMLQYTGLSVAMGNAAQPVQDSADYVTAEADQDGIAQALRHFGLL</sequence>
<dbReference type="Gene3D" id="3.40.50.1000">
    <property type="entry name" value="HAD superfamily/HAD-like"/>
    <property type="match status" value="1"/>
</dbReference>
<evidence type="ECO:0000313" key="1">
    <source>
        <dbReference type="EMBL" id="OUJ70278.1"/>
    </source>
</evidence>
<dbReference type="GO" id="GO:0016791">
    <property type="term" value="F:phosphatase activity"/>
    <property type="evidence" value="ECO:0007669"/>
    <property type="project" value="TreeGrafter"/>
</dbReference>
<dbReference type="SUPFAM" id="SSF56784">
    <property type="entry name" value="HAD-like"/>
    <property type="match status" value="1"/>
</dbReference>
<organism evidence="1 2">
    <name type="scientific">Hymenobacter crusticola</name>
    <dbReference type="NCBI Taxonomy" id="1770526"/>
    <lineage>
        <taxon>Bacteria</taxon>
        <taxon>Pseudomonadati</taxon>
        <taxon>Bacteroidota</taxon>
        <taxon>Cytophagia</taxon>
        <taxon>Cytophagales</taxon>
        <taxon>Hymenobacteraceae</taxon>
        <taxon>Hymenobacter</taxon>
    </lineage>
</organism>
<name>A0A243W6T2_9BACT</name>
<dbReference type="PANTHER" id="PTHR10000:SF25">
    <property type="entry name" value="PHOSPHATASE YKRA-RELATED"/>
    <property type="match status" value="1"/>
</dbReference>
<dbReference type="NCBIfam" id="TIGR01484">
    <property type="entry name" value="HAD-SF-IIB"/>
    <property type="match status" value="1"/>
</dbReference>
<dbReference type="NCBIfam" id="TIGR00099">
    <property type="entry name" value="Cof-subfamily"/>
    <property type="match status" value="1"/>
</dbReference>
<dbReference type="OrthoDB" id="9814970at2"/>
<dbReference type="Proteomes" id="UP000194873">
    <property type="component" value="Unassembled WGS sequence"/>
</dbReference>
<reference evidence="1 2" key="1">
    <citation type="submission" date="2017-01" db="EMBL/GenBank/DDBJ databases">
        <title>A new Hymenobacter.</title>
        <authorList>
            <person name="Liang Y."/>
            <person name="Feng F."/>
        </authorList>
    </citation>
    <scope>NUCLEOTIDE SEQUENCE [LARGE SCALE GENOMIC DNA]</scope>
    <source>
        <strain evidence="1">MIMBbqt21</strain>
    </source>
</reference>
<dbReference type="EMBL" id="MTSE01000024">
    <property type="protein sequence ID" value="OUJ70278.1"/>
    <property type="molecule type" value="Genomic_DNA"/>
</dbReference>
<protein>
    <submittedName>
        <fullName evidence="1">Haloacid dehalogenase</fullName>
    </submittedName>
</protein>
<dbReference type="SFLD" id="SFLDS00003">
    <property type="entry name" value="Haloacid_Dehalogenase"/>
    <property type="match status" value="1"/>
</dbReference>
<dbReference type="PROSITE" id="PS01228">
    <property type="entry name" value="COF_1"/>
    <property type="match status" value="1"/>
</dbReference>
<dbReference type="GO" id="GO:0005829">
    <property type="term" value="C:cytosol"/>
    <property type="evidence" value="ECO:0007669"/>
    <property type="project" value="TreeGrafter"/>
</dbReference>
<evidence type="ECO:0000313" key="2">
    <source>
        <dbReference type="Proteomes" id="UP000194873"/>
    </source>
</evidence>
<dbReference type="SFLD" id="SFLDG01140">
    <property type="entry name" value="C2.B:_Phosphomannomutase_and_P"/>
    <property type="match status" value="1"/>
</dbReference>